<comment type="similarity">
    <text evidence="1">Belongs to the class-I aminoacyl-tRNA synthetase family.</text>
</comment>
<proteinExistence type="inferred from homology"/>
<sequence length="88" mass="9918">MPIKATADKITQEIQQFRHPPVFPSNKEEQRNQQEAEDANTDAPTDNKFKGNKSKATSKSSGQAYQWEVMRSLGLSNSEIIKFCEASE</sequence>
<dbReference type="Proteomes" id="UP000507245">
    <property type="component" value="Unassembled WGS sequence"/>
</dbReference>
<accession>A0A6J5X5A7</accession>
<reference evidence="6" key="1">
    <citation type="journal article" date="2020" name="Genome Biol.">
        <title>Gamete binning: chromosome-level and haplotype-resolved genome assembly enabled by high-throughput single-cell sequencing of gamete genomes.</title>
        <authorList>
            <person name="Campoy J.A."/>
            <person name="Sun H."/>
            <person name="Goel M."/>
            <person name="Jiao W.-B."/>
            <person name="Folz-Donahue K."/>
            <person name="Wang N."/>
            <person name="Rubio M."/>
            <person name="Liu C."/>
            <person name="Kukat C."/>
            <person name="Ruiz D."/>
            <person name="Huettel B."/>
            <person name="Schneeberger K."/>
        </authorList>
    </citation>
    <scope>NUCLEOTIDE SEQUENCE [LARGE SCALE GENOMIC DNA]</scope>
    <source>
        <strain evidence="6">cv. Rojo Pasion</strain>
    </source>
</reference>
<dbReference type="OrthoDB" id="10249672at2759"/>
<gene>
    <name evidence="3" type="ORF">CURHAP_LOCUS29893</name>
    <name evidence="4" type="ORF">ORAREDHAP_LOCUS29517</name>
</gene>
<protein>
    <submittedName>
        <fullName evidence="4">Uncharacterized protein</fullName>
    </submittedName>
</protein>
<dbReference type="GO" id="GO:0004823">
    <property type="term" value="F:leucine-tRNA ligase activity"/>
    <property type="evidence" value="ECO:0007669"/>
    <property type="project" value="InterPro"/>
</dbReference>
<feature type="region of interest" description="Disordered" evidence="2">
    <location>
        <begin position="1"/>
        <end position="64"/>
    </location>
</feature>
<organism evidence="4 6">
    <name type="scientific">Prunus armeniaca</name>
    <name type="common">Apricot</name>
    <name type="synonym">Armeniaca vulgaris</name>
    <dbReference type="NCBI Taxonomy" id="36596"/>
    <lineage>
        <taxon>Eukaryota</taxon>
        <taxon>Viridiplantae</taxon>
        <taxon>Streptophyta</taxon>
        <taxon>Embryophyta</taxon>
        <taxon>Tracheophyta</taxon>
        <taxon>Spermatophyta</taxon>
        <taxon>Magnoliopsida</taxon>
        <taxon>eudicotyledons</taxon>
        <taxon>Gunneridae</taxon>
        <taxon>Pentapetalae</taxon>
        <taxon>rosids</taxon>
        <taxon>fabids</taxon>
        <taxon>Rosales</taxon>
        <taxon>Rosaceae</taxon>
        <taxon>Amygdaloideae</taxon>
        <taxon>Amygdaleae</taxon>
        <taxon>Prunus</taxon>
    </lineage>
</organism>
<evidence type="ECO:0000313" key="4">
    <source>
        <dbReference type="EMBL" id="CAB4308980.1"/>
    </source>
</evidence>
<dbReference type="AlphaFoldDB" id="A0A6J5X5A7"/>
<dbReference type="PANTHER" id="PTHR45794">
    <property type="entry name" value="LEUCYL-TRNA SYNTHETASE"/>
    <property type="match status" value="1"/>
</dbReference>
<evidence type="ECO:0000313" key="5">
    <source>
        <dbReference type="Proteomes" id="UP000507222"/>
    </source>
</evidence>
<evidence type="ECO:0000313" key="3">
    <source>
        <dbReference type="EMBL" id="CAB4278573.1"/>
    </source>
</evidence>
<feature type="compositionally biased region" description="Basic and acidic residues" evidence="2">
    <location>
        <begin position="1"/>
        <end position="11"/>
    </location>
</feature>
<dbReference type="InterPro" id="IPR004493">
    <property type="entry name" value="Leu-tRNA-synth_Ia_arc/euk"/>
</dbReference>
<dbReference type="EMBL" id="CAEKKB010000004">
    <property type="protein sequence ID" value="CAB4308980.1"/>
    <property type="molecule type" value="Genomic_DNA"/>
</dbReference>
<evidence type="ECO:0000256" key="1">
    <source>
        <dbReference type="ARBA" id="ARBA00005594"/>
    </source>
</evidence>
<dbReference type="Proteomes" id="UP000507222">
    <property type="component" value="Unassembled WGS sequence"/>
</dbReference>
<reference evidence="4 5" key="2">
    <citation type="submission" date="2020-05" db="EMBL/GenBank/DDBJ databases">
        <authorList>
            <person name="Campoy J."/>
            <person name="Schneeberger K."/>
            <person name="Spophaly S."/>
        </authorList>
    </citation>
    <scope>NUCLEOTIDE SEQUENCE [LARGE SCALE GENOMIC DNA]</scope>
    <source>
        <strain evidence="4">PruArmRojPasFocal</strain>
    </source>
</reference>
<keyword evidence="6" id="KW-1185">Reference proteome</keyword>
<dbReference type="GO" id="GO:0005524">
    <property type="term" value="F:ATP binding"/>
    <property type="evidence" value="ECO:0007669"/>
    <property type="project" value="InterPro"/>
</dbReference>
<dbReference type="GO" id="GO:0006429">
    <property type="term" value="P:leucyl-tRNA aminoacylation"/>
    <property type="evidence" value="ECO:0007669"/>
    <property type="project" value="InterPro"/>
</dbReference>
<dbReference type="PANTHER" id="PTHR45794:SF1">
    <property type="entry name" value="LEUCINE--TRNA LIGASE, CYTOPLASMIC"/>
    <property type="match status" value="1"/>
</dbReference>
<feature type="compositionally biased region" description="Polar residues" evidence="2">
    <location>
        <begin position="54"/>
        <end position="64"/>
    </location>
</feature>
<dbReference type="EMBL" id="CAEKDK010000004">
    <property type="protein sequence ID" value="CAB4278573.1"/>
    <property type="molecule type" value="Genomic_DNA"/>
</dbReference>
<evidence type="ECO:0000313" key="6">
    <source>
        <dbReference type="Proteomes" id="UP000507245"/>
    </source>
</evidence>
<evidence type="ECO:0000256" key="2">
    <source>
        <dbReference type="SAM" id="MobiDB-lite"/>
    </source>
</evidence>
<name>A0A6J5X5A7_PRUAR</name>